<dbReference type="Proteomes" id="UP000198575">
    <property type="component" value="Unassembled WGS sequence"/>
</dbReference>
<reference evidence="3 4" key="1">
    <citation type="submission" date="2016-10" db="EMBL/GenBank/DDBJ databases">
        <authorList>
            <person name="de Groot N.N."/>
        </authorList>
    </citation>
    <scope>NUCLEOTIDE SEQUENCE [LARGE SCALE GENOMIC DNA]</scope>
    <source>
        <strain evidence="3 4">CGMCC 1.7659</strain>
    </source>
</reference>
<dbReference type="SUPFAM" id="SSF53335">
    <property type="entry name" value="S-adenosyl-L-methionine-dependent methyltransferases"/>
    <property type="match status" value="1"/>
</dbReference>
<dbReference type="InterPro" id="IPR029063">
    <property type="entry name" value="SAM-dependent_MTases_sf"/>
</dbReference>
<evidence type="ECO:0000313" key="4">
    <source>
        <dbReference type="Proteomes" id="UP000198575"/>
    </source>
</evidence>
<dbReference type="Gene3D" id="3.40.50.150">
    <property type="entry name" value="Vaccinia Virus protein VP39"/>
    <property type="match status" value="1"/>
</dbReference>
<organism evidence="3 4">
    <name type="scientific">Dokdonella immobilis</name>
    <dbReference type="NCBI Taxonomy" id="578942"/>
    <lineage>
        <taxon>Bacteria</taxon>
        <taxon>Pseudomonadati</taxon>
        <taxon>Pseudomonadota</taxon>
        <taxon>Gammaproteobacteria</taxon>
        <taxon>Lysobacterales</taxon>
        <taxon>Rhodanobacteraceae</taxon>
        <taxon>Dokdonella</taxon>
    </lineage>
</organism>
<dbReference type="STRING" id="578942.SAMN05216289_13730"/>
<dbReference type="OrthoDB" id="9793351at2"/>
<accession>A0A1I5AGA1</accession>
<keyword evidence="1" id="KW-0620">Polyamine biosynthesis</keyword>
<keyword evidence="4" id="KW-1185">Reference proteome</keyword>
<feature type="region of interest" description="Disordered" evidence="2">
    <location>
        <begin position="224"/>
        <end position="244"/>
    </location>
</feature>
<sequence>MKRFGLLETAQVPGGGELRLFEDGEHFSIKIAGGGDLMSTRMHGSEDALARIACERIAAVASPRILIGGLGMGFTLAEALKILGATARLQVAELVPEVVRWNHGPLGAHAGRPLDDPRVDLVEADVGALIRAARGAFDAILLDVDNGPDGLTQAGNDWLYSVPGLAAAKAALRGHGVLAVWSAHPDRKFVERLRQVGFEVDEVTVRAHGNKGARHRIWLAANRTRPAPKRAGPVPAPTSVRRRR</sequence>
<dbReference type="EMBL" id="FOVF01000037">
    <property type="protein sequence ID" value="SFN61526.1"/>
    <property type="molecule type" value="Genomic_DNA"/>
</dbReference>
<dbReference type="GO" id="GO:0006596">
    <property type="term" value="P:polyamine biosynthetic process"/>
    <property type="evidence" value="ECO:0007669"/>
    <property type="project" value="UniProtKB-KW"/>
</dbReference>
<evidence type="ECO:0000313" key="3">
    <source>
        <dbReference type="EMBL" id="SFN61526.1"/>
    </source>
</evidence>
<name>A0A1I5AGA1_9GAMM</name>
<dbReference type="RefSeq" id="WP_092410432.1">
    <property type="nucleotide sequence ID" value="NZ_FOVF01000037.1"/>
</dbReference>
<evidence type="ECO:0000256" key="2">
    <source>
        <dbReference type="SAM" id="MobiDB-lite"/>
    </source>
</evidence>
<dbReference type="AlphaFoldDB" id="A0A1I5AGA1"/>
<evidence type="ECO:0008006" key="5">
    <source>
        <dbReference type="Google" id="ProtNLM"/>
    </source>
</evidence>
<dbReference type="PANTHER" id="PTHR43317:SF3">
    <property type="entry name" value="BLR2883 PROTEIN"/>
    <property type="match status" value="1"/>
</dbReference>
<proteinExistence type="predicted"/>
<protein>
    <recommendedName>
        <fullName evidence="5">Spermine/spermidine synthase</fullName>
    </recommendedName>
</protein>
<evidence type="ECO:0000256" key="1">
    <source>
        <dbReference type="ARBA" id="ARBA00023115"/>
    </source>
</evidence>
<gene>
    <name evidence="3" type="ORF">SAMN05216289_13730</name>
</gene>
<dbReference type="PANTHER" id="PTHR43317">
    <property type="entry name" value="THERMOSPERMINE SYNTHASE ACAULIS5"/>
    <property type="match status" value="1"/>
</dbReference>